<name>A0A9D9EIV5_9BACT</name>
<reference evidence="2" key="2">
    <citation type="journal article" date="2021" name="PeerJ">
        <title>Extensive microbial diversity within the chicken gut microbiome revealed by metagenomics and culture.</title>
        <authorList>
            <person name="Gilroy R."/>
            <person name="Ravi A."/>
            <person name="Getino M."/>
            <person name="Pursley I."/>
            <person name="Horton D.L."/>
            <person name="Alikhan N.F."/>
            <person name="Baker D."/>
            <person name="Gharbi K."/>
            <person name="Hall N."/>
            <person name="Watson M."/>
            <person name="Adriaenssens E.M."/>
            <person name="Foster-Nyarko E."/>
            <person name="Jarju S."/>
            <person name="Secka A."/>
            <person name="Antonio M."/>
            <person name="Oren A."/>
            <person name="Chaudhuri R.R."/>
            <person name="La Ragione R."/>
            <person name="Hildebrand F."/>
            <person name="Pallen M.J."/>
        </authorList>
    </citation>
    <scope>NUCLEOTIDE SEQUENCE</scope>
    <source>
        <strain evidence="2">D3-1215</strain>
    </source>
</reference>
<organism evidence="2 3">
    <name type="scientific">Candidatus Enterocola intestinipullorum</name>
    <dbReference type="NCBI Taxonomy" id="2840783"/>
    <lineage>
        <taxon>Bacteria</taxon>
        <taxon>Pseudomonadati</taxon>
        <taxon>Bacteroidota</taxon>
        <taxon>Bacteroidia</taxon>
        <taxon>Bacteroidales</taxon>
        <taxon>Candidatus Enterocola</taxon>
    </lineage>
</organism>
<dbReference type="Proteomes" id="UP000823637">
    <property type="component" value="Unassembled WGS sequence"/>
</dbReference>
<feature type="transmembrane region" description="Helical" evidence="1">
    <location>
        <begin position="179"/>
        <end position="199"/>
    </location>
</feature>
<gene>
    <name evidence="2" type="ORF">IAC32_05980</name>
</gene>
<feature type="transmembrane region" description="Helical" evidence="1">
    <location>
        <begin position="139"/>
        <end position="172"/>
    </location>
</feature>
<evidence type="ECO:0000256" key="1">
    <source>
        <dbReference type="SAM" id="Phobius"/>
    </source>
</evidence>
<evidence type="ECO:0000313" key="2">
    <source>
        <dbReference type="EMBL" id="MBO8447275.1"/>
    </source>
</evidence>
<dbReference type="PANTHER" id="PTHR36111:SF2">
    <property type="entry name" value="INNER MEMBRANE PROTEIN"/>
    <property type="match status" value="1"/>
</dbReference>
<feature type="transmembrane region" description="Helical" evidence="1">
    <location>
        <begin position="205"/>
        <end position="222"/>
    </location>
</feature>
<dbReference type="AlphaFoldDB" id="A0A9D9EIV5"/>
<keyword evidence="1" id="KW-1133">Transmembrane helix</keyword>
<feature type="transmembrane region" description="Helical" evidence="1">
    <location>
        <begin position="29"/>
        <end position="49"/>
    </location>
</feature>
<feature type="transmembrane region" description="Helical" evidence="1">
    <location>
        <begin position="95"/>
        <end position="117"/>
    </location>
</feature>
<keyword evidence="1" id="KW-0812">Transmembrane</keyword>
<sequence length="227" mass="24246">MGTVINTVAVIMGGCFGLLLKKSMPDRFVNVYFQAIGLFTLILGIQMALLMTNPFIVVLSLVAGALTGEALRLEERTAALSGKIKARMKIGNERFTEGFITATLMFCMGSMSVIGAIEEGLGRTSDLLLTKSLMDGCSALLLAPAFGVGVVFAALPVLVYQGGISLIVYFFASDIPQPYVDAITAVGGVLLMGLAFNLLKIKQLKIMNLLPALAFVCLFLYVSNKLF</sequence>
<dbReference type="PANTHER" id="PTHR36111">
    <property type="entry name" value="INNER MEMBRANE PROTEIN-RELATED"/>
    <property type="match status" value="1"/>
</dbReference>
<keyword evidence="1" id="KW-0472">Membrane</keyword>
<protein>
    <submittedName>
        <fullName evidence="2">DUF554 domain-containing protein</fullName>
    </submittedName>
</protein>
<accession>A0A9D9EIV5</accession>
<comment type="caution">
    <text evidence="2">The sequence shown here is derived from an EMBL/GenBank/DDBJ whole genome shotgun (WGS) entry which is preliminary data.</text>
</comment>
<proteinExistence type="predicted"/>
<dbReference type="InterPro" id="IPR007563">
    <property type="entry name" value="DUF554"/>
</dbReference>
<dbReference type="Pfam" id="PF04474">
    <property type="entry name" value="DUF554"/>
    <property type="match status" value="1"/>
</dbReference>
<evidence type="ECO:0000313" key="3">
    <source>
        <dbReference type="Proteomes" id="UP000823637"/>
    </source>
</evidence>
<dbReference type="EMBL" id="JADIMR010000089">
    <property type="protein sequence ID" value="MBO8447275.1"/>
    <property type="molecule type" value="Genomic_DNA"/>
</dbReference>
<reference evidence="2" key="1">
    <citation type="submission" date="2020-10" db="EMBL/GenBank/DDBJ databases">
        <authorList>
            <person name="Gilroy R."/>
        </authorList>
    </citation>
    <scope>NUCLEOTIDE SEQUENCE</scope>
    <source>
        <strain evidence="2">D3-1215</strain>
    </source>
</reference>